<proteinExistence type="predicted"/>
<feature type="coiled-coil region" evidence="1">
    <location>
        <begin position="424"/>
        <end position="468"/>
    </location>
</feature>
<keyword evidence="3" id="KW-0812">Transmembrane</keyword>
<evidence type="ECO:0000256" key="3">
    <source>
        <dbReference type="SAM" id="Phobius"/>
    </source>
</evidence>
<dbReference type="InterPro" id="IPR038729">
    <property type="entry name" value="Rad50/SbcC_AAA"/>
</dbReference>
<dbReference type="Gene3D" id="3.40.50.300">
    <property type="entry name" value="P-loop containing nucleotide triphosphate hydrolases"/>
    <property type="match status" value="2"/>
</dbReference>
<feature type="transmembrane region" description="Helical" evidence="3">
    <location>
        <begin position="304"/>
        <end position="323"/>
    </location>
</feature>
<reference evidence="5" key="1">
    <citation type="journal article" date="2020" name="mSystems">
        <title>Genome- and Community-Level Interaction Insights into Carbon Utilization and Element Cycling Functions of Hydrothermarchaeota in Hydrothermal Sediment.</title>
        <authorList>
            <person name="Zhou Z."/>
            <person name="Liu Y."/>
            <person name="Xu W."/>
            <person name="Pan J."/>
            <person name="Luo Z.H."/>
            <person name="Li M."/>
        </authorList>
    </citation>
    <scope>NUCLEOTIDE SEQUENCE [LARGE SCALE GENOMIC DNA]</scope>
    <source>
        <strain evidence="5">HyVt-443</strain>
    </source>
</reference>
<evidence type="ECO:0000313" key="5">
    <source>
        <dbReference type="EMBL" id="HEB95836.1"/>
    </source>
</evidence>
<evidence type="ECO:0000256" key="1">
    <source>
        <dbReference type="SAM" id="Coils"/>
    </source>
</evidence>
<keyword evidence="1" id="KW-0175">Coiled coil</keyword>
<dbReference type="GO" id="GO:0006302">
    <property type="term" value="P:double-strand break repair"/>
    <property type="evidence" value="ECO:0007669"/>
    <property type="project" value="InterPro"/>
</dbReference>
<feature type="coiled-coil region" evidence="1">
    <location>
        <begin position="174"/>
        <end position="201"/>
    </location>
</feature>
<dbReference type="PANTHER" id="PTHR32114:SF2">
    <property type="entry name" value="ABC TRANSPORTER ABCH.3"/>
    <property type="match status" value="1"/>
</dbReference>
<keyword evidence="3" id="KW-1133">Transmembrane helix</keyword>
<accession>A0A831RLV9</accession>
<dbReference type="InterPro" id="IPR027417">
    <property type="entry name" value="P-loop_NTPase"/>
</dbReference>
<feature type="compositionally biased region" description="Low complexity" evidence="2">
    <location>
        <begin position="375"/>
        <end position="388"/>
    </location>
</feature>
<evidence type="ECO:0000256" key="2">
    <source>
        <dbReference type="SAM" id="MobiDB-lite"/>
    </source>
</evidence>
<dbReference type="EMBL" id="DRKP01000060">
    <property type="protein sequence ID" value="HEB95836.1"/>
    <property type="molecule type" value="Genomic_DNA"/>
</dbReference>
<feature type="domain" description="Rad50/SbcC-type AAA" evidence="4">
    <location>
        <begin position="9"/>
        <end position="185"/>
    </location>
</feature>
<dbReference type="Pfam" id="PF13476">
    <property type="entry name" value="AAA_23"/>
    <property type="match status" value="1"/>
</dbReference>
<dbReference type="Proteomes" id="UP000886251">
    <property type="component" value="Unassembled WGS sequence"/>
</dbReference>
<keyword evidence="3" id="KW-0472">Membrane</keyword>
<comment type="caution">
    <text evidence="5">The sequence shown here is derived from an EMBL/GenBank/DDBJ whole genome shotgun (WGS) entry which is preliminary data.</text>
</comment>
<dbReference type="AlphaFoldDB" id="A0A831RLV9"/>
<sequence>MIITDVTARNILKYATLELHDLPEKGLIAIDGPNESGKSSIGETICFALFGRTYSLEPGDLEKLIRWGEGHCSASVRFRSGDGGHYEVARFLDRDGNQGARLNRVGEEEPLARGTEAVDNELYNLLGYGYEEFIESFYLAQREITTPHPHSYAVKAMAGISTLEYVDGEYREEIGQIQRSLTELAERRAAVEQEVAGLALDPERLPALQQERDRQAAAESMLNHRVADLEQASSDYQDAWPRVRAARRARGRAGLLRLLSLLLAAVLLAAWGLLTRYPEHPLAGRLNGWLGAQLPAWGGQYLPWLLYAGIGFALLFLLAWFRIGALKGRIRRLQEKAAGLAGQLEELYQSVAPKPDGEPETAAPAAEGEAEQETPAEGGEAAPPTPPEAATVETLLGRIRALQATPPEVRDGSGQLLAWTRDRLQRLQTRLGRLDEQLRSEQERVRKAGHLQQELEGLEQRTADQQHRLQQRELARELLAGAIRHLSQRFNRELRDLVGRTLPLFTEGRYEHLQIDDDLTVRVFSSEKRDFLDLEEISSGTQRQIMLAVRLALAQELVNSTVEGRQFLFLDEPFAFFDQERTRQAIGVLPELSGEISQIWLVAQEFPADQTFDVPIACSRDQDSLPAV</sequence>
<dbReference type="SUPFAM" id="SSF52540">
    <property type="entry name" value="P-loop containing nucleoside triphosphate hydrolases"/>
    <property type="match status" value="1"/>
</dbReference>
<organism evidence="5">
    <name type="scientific">Sedimenticola thiotaurini</name>
    <dbReference type="NCBI Taxonomy" id="1543721"/>
    <lineage>
        <taxon>Bacteria</taxon>
        <taxon>Pseudomonadati</taxon>
        <taxon>Pseudomonadota</taxon>
        <taxon>Gammaproteobacteria</taxon>
        <taxon>Chromatiales</taxon>
        <taxon>Sedimenticolaceae</taxon>
        <taxon>Sedimenticola</taxon>
    </lineage>
</organism>
<dbReference type="GO" id="GO:0016887">
    <property type="term" value="F:ATP hydrolysis activity"/>
    <property type="evidence" value="ECO:0007669"/>
    <property type="project" value="InterPro"/>
</dbReference>
<evidence type="ECO:0000259" key="4">
    <source>
        <dbReference type="Pfam" id="PF13476"/>
    </source>
</evidence>
<gene>
    <name evidence="5" type="ORF">ENI96_05335</name>
</gene>
<dbReference type="PANTHER" id="PTHR32114">
    <property type="entry name" value="ABC TRANSPORTER ABCH.3"/>
    <property type="match status" value="1"/>
</dbReference>
<protein>
    <submittedName>
        <fullName evidence="5">ATPase</fullName>
    </submittedName>
</protein>
<name>A0A831RLV9_9GAMM</name>
<feature type="region of interest" description="Disordered" evidence="2">
    <location>
        <begin position="352"/>
        <end position="388"/>
    </location>
</feature>
<feature type="transmembrane region" description="Helical" evidence="3">
    <location>
        <begin position="254"/>
        <end position="274"/>
    </location>
</feature>